<dbReference type="PANTHER" id="PTHR13939">
    <property type="entry name" value="NICOTINAMIDE-NUCLEOTIDE AMIDOHYDROLASE PNCC"/>
    <property type="match status" value="1"/>
</dbReference>
<dbReference type="InterPro" id="IPR036425">
    <property type="entry name" value="MoaB/Mog-like_dom_sf"/>
</dbReference>
<dbReference type="Pfam" id="PF24102">
    <property type="entry name" value="FLAD1_M"/>
    <property type="match status" value="1"/>
</dbReference>
<dbReference type="SUPFAM" id="SSF53218">
    <property type="entry name" value="Molybdenum cofactor biosynthesis proteins"/>
    <property type="match status" value="1"/>
</dbReference>
<evidence type="ECO:0000313" key="3">
    <source>
        <dbReference type="Proteomes" id="UP001055057"/>
    </source>
</evidence>
<comment type="caution">
    <text evidence="2">The sequence shown here is derived from an EMBL/GenBank/DDBJ whole genome shotgun (WGS) entry which is preliminary data.</text>
</comment>
<dbReference type="CDD" id="cd00885">
    <property type="entry name" value="cinA"/>
    <property type="match status" value="1"/>
</dbReference>
<dbReference type="InterPro" id="IPR056596">
    <property type="entry name" value="FLAD1_M"/>
</dbReference>
<reference evidence="2" key="1">
    <citation type="journal article" date="2021" name="Front. Microbiol.">
        <title>Comprehensive Comparative Genomics and Phenotyping of Methylobacterium Species.</title>
        <authorList>
            <person name="Alessa O."/>
            <person name="Ogura Y."/>
            <person name="Fujitani Y."/>
            <person name="Takami H."/>
            <person name="Hayashi T."/>
            <person name="Sahin N."/>
            <person name="Tani A."/>
        </authorList>
    </citation>
    <scope>NUCLEOTIDE SEQUENCE</scope>
    <source>
        <strain evidence="2">DSM 23632</strain>
    </source>
</reference>
<dbReference type="InterPro" id="IPR050101">
    <property type="entry name" value="CinA"/>
</dbReference>
<gene>
    <name evidence="2" type="primary">cinA</name>
    <name evidence="2" type="ORF">MPOCJGCO_0815</name>
</gene>
<dbReference type="Gene3D" id="3.40.980.10">
    <property type="entry name" value="MoaB/Mog-like domain"/>
    <property type="match status" value="1"/>
</dbReference>
<reference evidence="2" key="2">
    <citation type="submission" date="2021-08" db="EMBL/GenBank/DDBJ databases">
        <authorList>
            <person name="Tani A."/>
            <person name="Ola A."/>
            <person name="Ogura Y."/>
            <person name="Katsura K."/>
            <person name="Hayashi T."/>
        </authorList>
    </citation>
    <scope>NUCLEOTIDE SEQUENCE</scope>
    <source>
        <strain evidence="2">DSM 23632</strain>
    </source>
</reference>
<dbReference type="Pfam" id="PF00994">
    <property type="entry name" value="MoCF_biosynth"/>
    <property type="match status" value="1"/>
</dbReference>
<evidence type="ECO:0000313" key="2">
    <source>
        <dbReference type="EMBL" id="GJE58732.1"/>
    </source>
</evidence>
<dbReference type="RefSeq" id="WP_238181337.1">
    <property type="nucleotide sequence ID" value="NZ_BPRB01000049.1"/>
</dbReference>
<keyword evidence="3" id="KW-1185">Reference proteome</keyword>
<dbReference type="EMBL" id="BPRB01000049">
    <property type="protein sequence ID" value="GJE58732.1"/>
    <property type="molecule type" value="Genomic_DNA"/>
</dbReference>
<protein>
    <submittedName>
        <fullName evidence="2">Competence-damage inducible protein</fullName>
    </submittedName>
</protein>
<dbReference type="PANTHER" id="PTHR13939:SF0">
    <property type="entry name" value="NMN AMIDOHYDROLASE-LIKE PROTEIN YFAY"/>
    <property type="match status" value="1"/>
</dbReference>
<sequence>MTTDPDAITAAILVIGDEILSGRTKDKNIGTIADYLTAVGIDLREVRIVPDVAEAIVEAVNALRARHTYLFTTGGIGPTHDDITADCVARAFGVGIDVDPRAKAMLLERHKPEDLNPARLRMARIPDGADLIANPISKAPGFRIGNVFVMAGVPAIMQAMLDAIGPTLPSGAKVLSETVVAGNVAEGTYAADLGAIAGRFPDLSIGSYPSMTQSGFENRIVVRGKDADLLARARAEVEALVARLRR</sequence>
<proteinExistence type="predicted"/>
<dbReference type="InterPro" id="IPR001453">
    <property type="entry name" value="MoaB/Mog_dom"/>
</dbReference>
<organism evidence="2 3">
    <name type="scientific">Methylobacterium trifolii</name>
    <dbReference type="NCBI Taxonomy" id="1003092"/>
    <lineage>
        <taxon>Bacteria</taxon>
        <taxon>Pseudomonadati</taxon>
        <taxon>Pseudomonadota</taxon>
        <taxon>Alphaproteobacteria</taxon>
        <taxon>Hyphomicrobiales</taxon>
        <taxon>Methylobacteriaceae</taxon>
        <taxon>Methylobacterium</taxon>
    </lineage>
</organism>
<name>A0ABQ4TXH4_9HYPH</name>
<dbReference type="SMART" id="SM00852">
    <property type="entry name" value="MoCF_biosynth"/>
    <property type="match status" value="1"/>
</dbReference>
<dbReference type="Proteomes" id="UP001055057">
    <property type="component" value="Unassembled WGS sequence"/>
</dbReference>
<feature type="domain" description="MoaB/Mog" evidence="1">
    <location>
        <begin position="11"/>
        <end position="171"/>
    </location>
</feature>
<evidence type="ECO:0000259" key="1">
    <source>
        <dbReference type="SMART" id="SM00852"/>
    </source>
</evidence>
<accession>A0ABQ4TXH4</accession>